<dbReference type="KEGG" id="apln:108735673"/>
<feature type="region of interest" description="Disordered" evidence="10">
    <location>
        <begin position="113"/>
        <end position="141"/>
    </location>
</feature>
<dbReference type="GO" id="GO:0061630">
    <property type="term" value="F:ubiquitin protein ligase activity"/>
    <property type="evidence" value="ECO:0007669"/>
    <property type="project" value="InterPro"/>
</dbReference>
<dbReference type="InterPro" id="IPR044235">
    <property type="entry name" value="RNFT1/2"/>
</dbReference>
<dbReference type="GO" id="GO:0016020">
    <property type="term" value="C:membrane"/>
    <property type="evidence" value="ECO:0007669"/>
    <property type="project" value="UniProtKB-SubCell"/>
</dbReference>
<feature type="compositionally biased region" description="Polar residues" evidence="10">
    <location>
        <begin position="1"/>
        <end position="17"/>
    </location>
</feature>
<keyword evidence="5" id="KW-0833">Ubl conjugation pathway</keyword>
<dbReference type="GeneID" id="108735673"/>
<name>A0A1W4WH37_AGRPL</name>
<evidence type="ECO:0000256" key="6">
    <source>
        <dbReference type="ARBA" id="ARBA00022833"/>
    </source>
</evidence>
<dbReference type="InterPro" id="IPR017907">
    <property type="entry name" value="Znf_RING_CS"/>
</dbReference>
<dbReference type="OrthoDB" id="9049620at2759"/>
<dbReference type="InterPro" id="IPR018957">
    <property type="entry name" value="Znf_C3HC4_RING-type"/>
</dbReference>
<keyword evidence="8 11" id="KW-0472">Membrane</keyword>
<keyword evidence="6" id="KW-0862">Zinc</keyword>
<protein>
    <submittedName>
        <fullName evidence="14">RING finger and transmembrane domain-containing protein 2</fullName>
    </submittedName>
</protein>
<dbReference type="GO" id="GO:0005634">
    <property type="term" value="C:nucleus"/>
    <property type="evidence" value="ECO:0007669"/>
    <property type="project" value="UniProtKB-ARBA"/>
</dbReference>
<keyword evidence="7 11" id="KW-1133">Transmembrane helix</keyword>
<dbReference type="GO" id="GO:0008270">
    <property type="term" value="F:zinc ion binding"/>
    <property type="evidence" value="ECO:0007669"/>
    <property type="project" value="UniProtKB-KW"/>
</dbReference>
<dbReference type="PROSITE" id="PS00518">
    <property type="entry name" value="ZF_RING_1"/>
    <property type="match status" value="1"/>
</dbReference>
<dbReference type="RefSeq" id="XP_018323244.1">
    <property type="nucleotide sequence ID" value="XM_018467742.2"/>
</dbReference>
<dbReference type="InterPro" id="IPR013083">
    <property type="entry name" value="Znf_RING/FYVE/PHD"/>
</dbReference>
<dbReference type="PANTHER" id="PTHR15860">
    <property type="entry name" value="UNCHARACTERIZED RING FINGER-CONTAINING PROTEIN"/>
    <property type="match status" value="1"/>
</dbReference>
<evidence type="ECO:0000313" key="13">
    <source>
        <dbReference type="Proteomes" id="UP000192223"/>
    </source>
</evidence>
<dbReference type="STRING" id="224129.A0A1W4WH37"/>
<evidence type="ECO:0000256" key="4">
    <source>
        <dbReference type="ARBA" id="ARBA00022771"/>
    </source>
</evidence>
<accession>A0A1W4WH37</accession>
<dbReference type="GO" id="GO:1904294">
    <property type="term" value="P:positive regulation of ERAD pathway"/>
    <property type="evidence" value="ECO:0007669"/>
    <property type="project" value="InterPro"/>
</dbReference>
<feature type="domain" description="RING-type" evidence="12">
    <location>
        <begin position="379"/>
        <end position="417"/>
    </location>
</feature>
<feature type="transmembrane region" description="Helical" evidence="11">
    <location>
        <begin position="209"/>
        <end position="229"/>
    </location>
</feature>
<dbReference type="PROSITE" id="PS50089">
    <property type="entry name" value="ZF_RING_2"/>
    <property type="match status" value="1"/>
</dbReference>
<dbReference type="SMART" id="SM00184">
    <property type="entry name" value="RING"/>
    <property type="match status" value="1"/>
</dbReference>
<reference evidence="14" key="1">
    <citation type="submission" date="2025-08" db="UniProtKB">
        <authorList>
            <consortium name="RefSeq"/>
        </authorList>
    </citation>
    <scope>IDENTIFICATION</scope>
    <source>
        <tissue evidence="14">Entire body</tissue>
    </source>
</reference>
<evidence type="ECO:0000256" key="1">
    <source>
        <dbReference type="ARBA" id="ARBA00004141"/>
    </source>
</evidence>
<feature type="region of interest" description="Disordered" evidence="10">
    <location>
        <begin position="52"/>
        <end position="76"/>
    </location>
</feature>
<evidence type="ECO:0000256" key="2">
    <source>
        <dbReference type="ARBA" id="ARBA00022692"/>
    </source>
</evidence>
<dbReference type="Pfam" id="PF00097">
    <property type="entry name" value="zf-C3HC4"/>
    <property type="match status" value="1"/>
</dbReference>
<evidence type="ECO:0000256" key="9">
    <source>
        <dbReference type="PROSITE-ProRule" id="PRU00175"/>
    </source>
</evidence>
<dbReference type="InParanoid" id="A0A1W4WH37"/>
<evidence type="ECO:0000256" key="5">
    <source>
        <dbReference type="ARBA" id="ARBA00022786"/>
    </source>
</evidence>
<keyword evidence="13" id="KW-1185">Reference proteome</keyword>
<proteinExistence type="predicted"/>
<dbReference type="InterPro" id="IPR001841">
    <property type="entry name" value="Znf_RING"/>
</dbReference>
<dbReference type="Proteomes" id="UP000192223">
    <property type="component" value="Unplaced"/>
</dbReference>
<evidence type="ECO:0000256" key="7">
    <source>
        <dbReference type="ARBA" id="ARBA00022989"/>
    </source>
</evidence>
<keyword evidence="2 11" id="KW-0812">Transmembrane</keyword>
<keyword evidence="4 9" id="KW-0863">Zinc-finger</keyword>
<dbReference type="CDD" id="cd16532">
    <property type="entry name" value="RING-HC_RNFT1-like"/>
    <property type="match status" value="1"/>
</dbReference>
<dbReference type="AlphaFoldDB" id="A0A1W4WH37"/>
<evidence type="ECO:0000313" key="14">
    <source>
        <dbReference type="RefSeq" id="XP_018323244.1"/>
    </source>
</evidence>
<feature type="transmembrane region" description="Helical" evidence="11">
    <location>
        <begin position="254"/>
        <end position="280"/>
    </location>
</feature>
<comment type="subcellular location">
    <subcellularLocation>
        <location evidence="1">Membrane</location>
        <topology evidence="1">Multi-pass membrane protein</topology>
    </subcellularLocation>
</comment>
<keyword evidence="3" id="KW-0479">Metal-binding</keyword>
<evidence type="ECO:0000259" key="12">
    <source>
        <dbReference type="PROSITE" id="PS50089"/>
    </source>
</evidence>
<evidence type="ECO:0000256" key="11">
    <source>
        <dbReference type="SAM" id="Phobius"/>
    </source>
</evidence>
<gene>
    <name evidence="14" type="primary">LOC108735673</name>
</gene>
<organism evidence="13 14">
    <name type="scientific">Agrilus planipennis</name>
    <name type="common">Emerald ash borer</name>
    <name type="synonym">Agrilus marcopoli</name>
    <dbReference type="NCBI Taxonomy" id="224129"/>
    <lineage>
        <taxon>Eukaryota</taxon>
        <taxon>Metazoa</taxon>
        <taxon>Ecdysozoa</taxon>
        <taxon>Arthropoda</taxon>
        <taxon>Hexapoda</taxon>
        <taxon>Insecta</taxon>
        <taxon>Pterygota</taxon>
        <taxon>Neoptera</taxon>
        <taxon>Endopterygota</taxon>
        <taxon>Coleoptera</taxon>
        <taxon>Polyphaga</taxon>
        <taxon>Elateriformia</taxon>
        <taxon>Buprestoidea</taxon>
        <taxon>Buprestidae</taxon>
        <taxon>Agrilinae</taxon>
        <taxon>Agrilus</taxon>
    </lineage>
</organism>
<dbReference type="SUPFAM" id="SSF57850">
    <property type="entry name" value="RING/U-box"/>
    <property type="match status" value="1"/>
</dbReference>
<evidence type="ECO:0000256" key="3">
    <source>
        <dbReference type="ARBA" id="ARBA00022723"/>
    </source>
</evidence>
<evidence type="ECO:0000256" key="8">
    <source>
        <dbReference type="ARBA" id="ARBA00023136"/>
    </source>
</evidence>
<feature type="region of interest" description="Disordered" evidence="10">
    <location>
        <begin position="1"/>
        <end position="28"/>
    </location>
</feature>
<sequence length="438" mass="49972">MNNFISSQMPYLQNNLPNEGRSESSRTNASSFMIPLNNLHLGTLLRQYSSPTQNNVISSNTSNYSEDNNGRSQQVSRRISLSALLGPHNEGDHNNSQQSNNLADSVVINLENAPNTNRLQNNHNPTPETGESTENNGEDSSTAETLRLIEAHRSLQIFLKYIPFVLILLLKCLYDNGHDILNFIVLLTTFTHCNSVLKKETAKQSRRNLSKLFLAVIYIIVCLLFIHYVQKNDKLYYYLLLVPPLELPSSVWDLIWTIAMADFILKLITIVFKIILAALPSQIIQFKKRGKYFLFLEAVSQLYRSLVPIQLWLHFLLDFYHGAEKFVGVILSAAYMVSKGPDLMSRLKLFKESLFKLLRNISLGSSPNKDQLQMAGHQCPICHDEYDTPVLLTCKHIFCETCVTTWFDREQTCPLCRAKIVDDPSWRDGSTTFFIQLV</sequence>
<dbReference type="Gene3D" id="3.30.40.10">
    <property type="entry name" value="Zinc/RING finger domain, C3HC4 (zinc finger)"/>
    <property type="match status" value="1"/>
</dbReference>
<dbReference type="PANTHER" id="PTHR15860:SF0">
    <property type="entry name" value="LP20373P"/>
    <property type="match status" value="1"/>
</dbReference>
<evidence type="ECO:0000256" key="10">
    <source>
        <dbReference type="SAM" id="MobiDB-lite"/>
    </source>
</evidence>